<comment type="caution">
    <text evidence="1">The sequence shown here is derived from an EMBL/GenBank/DDBJ whole genome shotgun (WGS) entry which is preliminary data.</text>
</comment>
<evidence type="ECO:0000313" key="2">
    <source>
        <dbReference type="Proteomes" id="UP001165498"/>
    </source>
</evidence>
<reference evidence="1" key="1">
    <citation type="submission" date="2022-07" db="EMBL/GenBank/DDBJ databases">
        <title>Tahibacter sp., a new gammaproteobacterium isolated from the silt sample collected at pig farm.</title>
        <authorList>
            <person name="Chen H."/>
        </authorList>
    </citation>
    <scope>NUCLEOTIDE SEQUENCE</scope>
    <source>
        <strain evidence="1">P2K</strain>
    </source>
</reference>
<evidence type="ECO:0000313" key="1">
    <source>
        <dbReference type="EMBL" id="MCQ4165510.1"/>
    </source>
</evidence>
<dbReference type="InterPro" id="IPR059166">
    <property type="entry name" value="PLD-like_cat"/>
</dbReference>
<proteinExistence type="predicted"/>
<sequence>MLDPCKQRLDYGEQLRPPPGHVLHSAVAASYSLELDALMAASLALVLDQTLEGDSGDEPLALLESLDRLRDKLLVFYQSGRIAAPPRYNRLYTLLEPLTVAVPAASAFGAFHPKLWLLRYQPLDTDKPEHFRLLVLSRNLTFDRSWDLAVCIEGSWAPRGNTDPALLAFLDSLPAAGRNSRVGEMRDALKQVQWQLPERFSALRLLHGAPNGAAPFALQGPIDELLVMSPFLDAGDGSLLQSLQRRCRPAAARTLISRADTLDRVGAAALEGWRCLSVPLGIVNGEDKLEQKQPQPQDLHAKLIVARQGDAAVWHIGSANMTNAAFGGGGDAPRNTEVMLCLHGESAAAGPAPLLEQWTAADIFVAHEFSDAPELDLQQDQVMRQLVHALGSANWIQTVSSDGNAAFQLDLSVDCPALPPGHAVSVSPLALPAPQPLAARLRWNGLALGDLSAYIRIEITVAQTTHAFAVQTRFAADLLAERRSAVFKGLVDSPEKVLHYLRLILDAEAVKTGGSGHKSEGGAVDMFDAGGHEGLYELLLRAAAREPQRLIRALEVFQRLQQNGAPLPENLETLFRGFSSAVEGQGHA</sequence>
<keyword evidence="2" id="KW-1185">Reference proteome</keyword>
<dbReference type="RefSeq" id="WP_255914700.1">
    <property type="nucleotide sequence ID" value="NZ_JANFQO010000010.1"/>
</dbReference>
<evidence type="ECO:0008006" key="3">
    <source>
        <dbReference type="Google" id="ProtNLM"/>
    </source>
</evidence>
<accession>A0ABT1QT92</accession>
<gene>
    <name evidence="1" type="ORF">NM961_12400</name>
</gene>
<name>A0ABT1QT92_9GAMM</name>
<dbReference type="EMBL" id="JANFQO010000010">
    <property type="protein sequence ID" value="MCQ4165510.1"/>
    <property type="molecule type" value="Genomic_DNA"/>
</dbReference>
<organism evidence="1 2">
    <name type="scientific">Tahibacter harae</name>
    <dbReference type="NCBI Taxonomy" id="2963937"/>
    <lineage>
        <taxon>Bacteria</taxon>
        <taxon>Pseudomonadati</taxon>
        <taxon>Pseudomonadota</taxon>
        <taxon>Gammaproteobacteria</taxon>
        <taxon>Lysobacterales</taxon>
        <taxon>Rhodanobacteraceae</taxon>
        <taxon>Tahibacter</taxon>
    </lineage>
</organism>
<protein>
    <recommendedName>
        <fullName evidence="3">PLD phosphodiesterase domain-containing protein</fullName>
    </recommendedName>
</protein>
<dbReference type="CDD" id="cd09176">
    <property type="entry name" value="PLDc_unchar6"/>
    <property type="match status" value="1"/>
</dbReference>
<dbReference type="Proteomes" id="UP001165498">
    <property type="component" value="Unassembled WGS sequence"/>
</dbReference>